<dbReference type="RefSeq" id="XP_018043481.1">
    <property type="nucleotide sequence ID" value="XM_018180694.1"/>
</dbReference>
<dbReference type="PROSITE" id="PS50920">
    <property type="entry name" value="SOLCAR"/>
    <property type="match status" value="3"/>
</dbReference>
<gene>
    <name evidence="11" type="ORF">CC84DRAFT_1183574</name>
</gene>
<comment type="subcellular location">
    <subcellularLocation>
        <location evidence="1">Membrane</location>
        <topology evidence="1">Multi-pass membrane protein</topology>
    </subcellularLocation>
</comment>
<name>A0A177D0U9_9PLEO</name>
<dbReference type="Gene3D" id="1.50.40.10">
    <property type="entry name" value="Mitochondrial carrier domain"/>
    <property type="match status" value="2"/>
</dbReference>
<keyword evidence="5" id="KW-0677">Repeat</keyword>
<comment type="similarity">
    <text evidence="2 10">Belongs to the mitochondrial carrier (TC 2.A.29) family.</text>
</comment>
<dbReference type="Proteomes" id="UP000077069">
    <property type="component" value="Unassembled WGS sequence"/>
</dbReference>
<reference evidence="11 12" key="1">
    <citation type="submission" date="2016-05" db="EMBL/GenBank/DDBJ databases">
        <title>Comparative analysis of secretome profiles of manganese(II)-oxidizing ascomycete fungi.</title>
        <authorList>
            <consortium name="DOE Joint Genome Institute"/>
            <person name="Zeiner C.A."/>
            <person name="Purvine S.O."/>
            <person name="Zink E.M."/>
            <person name="Wu S."/>
            <person name="Pasa-Tolic L."/>
            <person name="Chaput D.L."/>
            <person name="Haridas S."/>
            <person name="Grigoriev I.V."/>
            <person name="Santelli C.M."/>
            <person name="Hansel C.M."/>
        </authorList>
    </citation>
    <scope>NUCLEOTIDE SEQUENCE [LARGE SCALE GENOMIC DNA]</scope>
    <source>
        <strain evidence="11 12">AP3s5-JAC2a</strain>
    </source>
</reference>
<evidence type="ECO:0000256" key="6">
    <source>
        <dbReference type="ARBA" id="ARBA00022792"/>
    </source>
</evidence>
<dbReference type="SUPFAM" id="SSF103506">
    <property type="entry name" value="Mitochondrial carrier"/>
    <property type="match status" value="1"/>
</dbReference>
<evidence type="ECO:0000256" key="9">
    <source>
        <dbReference type="PROSITE-ProRule" id="PRU00282"/>
    </source>
</evidence>
<evidence type="ECO:0000256" key="5">
    <source>
        <dbReference type="ARBA" id="ARBA00022737"/>
    </source>
</evidence>
<dbReference type="PANTHER" id="PTHR45667">
    <property type="entry name" value="S-ADENOSYLMETHIONINE MITOCHONDRIAL CARRIER PROTEIN"/>
    <property type="match status" value="1"/>
</dbReference>
<evidence type="ECO:0000313" key="12">
    <source>
        <dbReference type="Proteomes" id="UP000077069"/>
    </source>
</evidence>
<sequence>MSGNTNSDILLAGAVAAFTVDLLVYPLDTLKTRLQSPNYAKLYTNAATQKPNAAMFRGLYQGVGSVIIATLPSSGAFFTTYERTKVFFNHINPPTSSHPSGFIPTPIVHAGASSIAELVSCAILTPAEVIKQNAQMVSAGSKTNATVQTLAKFKSNPLALWRGYTALAGRNLPFTALQFPLFEKMKETIKDYRDRKGVRTGTIAESAWITAVSAGAAGAVAAVVTTPIDVVKTRIMLSAVDDAAHEVSSQQKNAKASSQGLVDALGKTVQSSKDTAKSAVKNLNPLISPEQKGKESAWKIGQEIAHEKGFKGLWRGGALRGVWTFIGSGLYLGVYESGRVYLAGRRGEEVDEADLT</sequence>
<evidence type="ECO:0000256" key="1">
    <source>
        <dbReference type="ARBA" id="ARBA00004141"/>
    </source>
</evidence>
<evidence type="ECO:0000256" key="8">
    <source>
        <dbReference type="ARBA" id="ARBA00023136"/>
    </source>
</evidence>
<keyword evidence="3 10" id="KW-0813">Transport</keyword>
<keyword evidence="12" id="KW-1185">Reference proteome</keyword>
<dbReference type="InterPro" id="IPR018108">
    <property type="entry name" value="MCP_transmembrane"/>
</dbReference>
<dbReference type="Pfam" id="PF00153">
    <property type="entry name" value="Mito_carr"/>
    <property type="match status" value="3"/>
</dbReference>
<organism evidence="11 12">
    <name type="scientific">Paraphaeosphaeria sporulosa</name>
    <dbReference type="NCBI Taxonomy" id="1460663"/>
    <lineage>
        <taxon>Eukaryota</taxon>
        <taxon>Fungi</taxon>
        <taxon>Dikarya</taxon>
        <taxon>Ascomycota</taxon>
        <taxon>Pezizomycotina</taxon>
        <taxon>Dothideomycetes</taxon>
        <taxon>Pleosporomycetidae</taxon>
        <taxon>Pleosporales</taxon>
        <taxon>Massarineae</taxon>
        <taxon>Didymosphaeriaceae</taxon>
        <taxon>Paraphaeosphaeria</taxon>
    </lineage>
</organism>
<dbReference type="EMBL" id="KV441548">
    <property type="protein sequence ID" value="OAG13116.1"/>
    <property type="molecule type" value="Genomic_DNA"/>
</dbReference>
<keyword evidence="8 9" id="KW-0472">Membrane</keyword>
<evidence type="ECO:0000256" key="2">
    <source>
        <dbReference type="ARBA" id="ARBA00006375"/>
    </source>
</evidence>
<evidence type="ECO:0000256" key="3">
    <source>
        <dbReference type="ARBA" id="ARBA00022448"/>
    </source>
</evidence>
<feature type="repeat" description="Solcar" evidence="9">
    <location>
        <begin position="104"/>
        <end position="188"/>
    </location>
</feature>
<keyword evidence="6" id="KW-0496">Mitochondrion</keyword>
<feature type="repeat" description="Solcar" evidence="9">
    <location>
        <begin position="205"/>
        <end position="341"/>
    </location>
</feature>
<evidence type="ECO:0000313" key="11">
    <source>
        <dbReference type="EMBL" id="OAG13116.1"/>
    </source>
</evidence>
<evidence type="ECO:0000256" key="7">
    <source>
        <dbReference type="ARBA" id="ARBA00022989"/>
    </source>
</evidence>
<keyword evidence="4 9" id="KW-0812">Transmembrane</keyword>
<dbReference type="GeneID" id="28764180"/>
<evidence type="ECO:0000256" key="4">
    <source>
        <dbReference type="ARBA" id="ARBA00022692"/>
    </source>
</evidence>
<keyword evidence="7" id="KW-1133">Transmembrane helix</keyword>
<evidence type="ECO:0000256" key="10">
    <source>
        <dbReference type="RuleBase" id="RU000488"/>
    </source>
</evidence>
<dbReference type="InterPro" id="IPR023395">
    <property type="entry name" value="MCP_dom_sf"/>
</dbReference>
<dbReference type="InParanoid" id="A0A177D0U9"/>
<protein>
    <submittedName>
        <fullName evidence="11">Mitochondrial carrier protein-like protein</fullName>
    </submittedName>
</protein>
<dbReference type="AlphaFoldDB" id="A0A177D0U9"/>
<keyword evidence="6" id="KW-0999">Mitochondrion inner membrane</keyword>
<accession>A0A177D0U9</accession>
<proteinExistence type="inferred from homology"/>
<feature type="repeat" description="Solcar" evidence="9">
    <location>
        <begin position="4"/>
        <end position="87"/>
    </location>
</feature>
<dbReference type="GO" id="GO:0016020">
    <property type="term" value="C:membrane"/>
    <property type="evidence" value="ECO:0007669"/>
    <property type="project" value="UniProtKB-SubCell"/>
</dbReference>
<dbReference type="OrthoDB" id="250329at2759"/>